<dbReference type="Proteomes" id="UP001064262">
    <property type="component" value="Unassembled WGS sequence"/>
</dbReference>
<accession>A0A9J6PVS1</accession>
<name>A0A9J6PVS1_9GAMM</name>
<dbReference type="AlphaFoldDB" id="A0A9J6PVS1"/>
<evidence type="ECO:0000256" key="1">
    <source>
        <dbReference type="SAM" id="MobiDB-lite"/>
    </source>
</evidence>
<dbReference type="Pfam" id="PF10139">
    <property type="entry name" value="Virul_Fac"/>
    <property type="match status" value="2"/>
</dbReference>
<organism evidence="2 3">
    <name type="scientific">Winslowiella arboricola</name>
    <dbReference type="NCBI Taxonomy" id="2978220"/>
    <lineage>
        <taxon>Bacteria</taxon>
        <taxon>Pseudomonadati</taxon>
        <taxon>Pseudomonadota</taxon>
        <taxon>Gammaproteobacteria</taxon>
        <taxon>Enterobacterales</taxon>
        <taxon>Erwiniaceae</taxon>
        <taxon>Winslowiella</taxon>
    </lineage>
</organism>
<dbReference type="PIRSF" id="PIRSF034586">
    <property type="entry name" value="Vir_effector_SfrC"/>
    <property type="match status" value="1"/>
</dbReference>
<gene>
    <name evidence="2" type="ORF">N5923_19155</name>
</gene>
<sequence>MRAMTPKQLVSQQSKQLLAINEGIDMALTWLDSSRNSALRLDMEADGVKTKLRRCRNQARHLNATAATASTLAFYGLSQPGKAWLLTSMVADASQRLETVMAGKTLDYFTHINPGNQDCGIVTRFSRQAEVKNKSWPFELTLFNEADMTCMVLSAAMQQAKPGFDEAQLLQQLSNLQRHRQPEAVDGITSDQMVAIWDFMQRHDAPRQKLLATHFWPVACELAPWLTIDDRARLFSLLWDGDTILTSLWRQLAHTLQNLAGASKVLGPLSLLIDEAQLPADALFNPAAISSLNMADDRYVQVSPRIGGRAGKAVDISLAELALLTVELLLPLHSTPLEALFEQTDVLDIPGNGEPLDESQRQEAQRARQQNPLAARLLQAKRGYLLEYYSDRQAINLLMVCSAAGSRSEVKAVSKSLDYWVKQTQGESAEMRSGRKPGLIWAITPHDQRHFQQQNHDEAVQRRVGNPGDMWGSMLALDRGGIQRMAGWLENEVRREVKTARIGQQLHELQREVAENLLGSWHQVDSDAGQTQKKQQIAETLLKALQTRTGLHGELLERLQPSRDELRRLYLQQPQQSTENPALTSNNSHFGIGIEIDLFSELPDAPLNEAPISSQADDDSQFARQVQRYWVNHLRNLPENASLLELLDISKATLQMLVEELIVASFRLNIGAALRKMLTESEASSASREGKTDRQVSRALTVLGDFVAWLGFLQQNSDERPESRINRGQKIFAQPATPAVSFGHSQRLTRLSAAPANTTAFYIYDWLVGLNALIVQNSGYSAASELKPAQRKQLAEIVALIKAS</sequence>
<reference evidence="2" key="1">
    <citation type="submission" date="2022-09" db="EMBL/GenBank/DDBJ databases">
        <title>Winslowiella arboricola sp. nov., isolated from bleeding cankers on broadleaf hosts.</title>
        <authorList>
            <person name="Brady C."/>
            <person name="Kaur S."/>
            <person name="Crampton B."/>
            <person name="Maddock D."/>
            <person name="Arnold D."/>
            <person name="Denman S."/>
        </authorList>
    </citation>
    <scope>NUCLEOTIDE SEQUENCE</scope>
    <source>
        <strain evidence="2">BAC 15a-03b</strain>
    </source>
</reference>
<protein>
    <submittedName>
        <fullName evidence="2">Virulence factor SrfC family protein</fullName>
    </submittedName>
</protein>
<evidence type="ECO:0000313" key="3">
    <source>
        <dbReference type="Proteomes" id="UP001064262"/>
    </source>
</evidence>
<dbReference type="RefSeq" id="WP_267144782.1">
    <property type="nucleotide sequence ID" value="NZ_JAODIL010000082.1"/>
</dbReference>
<feature type="region of interest" description="Disordered" evidence="1">
    <location>
        <begin position="351"/>
        <end position="370"/>
    </location>
</feature>
<proteinExistence type="predicted"/>
<comment type="caution">
    <text evidence="2">The sequence shown here is derived from an EMBL/GenBank/DDBJ whole genome shotgun (WGS) entry which is preliminary data.</text>
</comment>
<dbReference type="EMBL" id="JAODIM010000043">
    <property type="protein sequence ID" value="MCU5779608.1"/>
    <property type="molecule type" value="Genomic_DNA"/>
</dbReference>
<keyword evidence="3" id="KW-1185">Reference proteome</keyword>
<dbReference type="InterPro" id="IPR017030">
    <property type="entry name" value="Vir_effector_SfrC"/>
</dbReference>
<evidence type="ECO:0000313" key="2">
    <source>
        <dbReference type="EMBL" id="MCU5779608.1"/>
    </source>
</evidence>